<feature type="domain" description="Tyr recombinase" evidence="4">
    <location>
        <begin position="190"/>
        <end position="370"/>
    </location>
</feature>
<name>A0A3S1DA51_9BACL</name>
<dbReference type="GO" id="GO:0006310">
    <property type="term" value="P:DNA recombination"/>
    <property type="evidence" value="ECO:0007669"/>
    <property type="project" value="UniProtKB-KW"/>
</dbReference>
<dbReference type="GO" id="GO:0015074">
    <property type="term" value="P:DNA integration"/>
    <property type="evidence" value="ECO:0007669"/>
    <property type="project" value="InterPro"/>
</dbReference>
<dbReference type="InterPro" id="IPR050090">
    <property type="entry name" value="Tyrosine_recombinase_XerCD"/>
</dbReference>
<evidence type="ECO:0000313" key="6">
    <source>
        <dbReference type="Proteomes" id="UP000279446"/>
    </source>
</evidence>
<evidence type="ECO:0000259" key="4">
    <source>
        <dbReference type="PROSITE" id="PS51898"/>
    </source>
</evidence>
<keyword evidence="6" id="KW-1185">Reference proteome</keyword>
<comment type="similarity">
    <text evidence="1">Belongs to the 'phage' integrase family.</text>
</comment>
<evidence type="ECO:0000256" key="1">
    <source>
        <dbReference type="ARBA" id="ARBA00008857"/>
    </source>
</evidence>
<dbReference type="PROSITE" id="PS51898">
    <property type="entry name" value="TYR_RECOMBINASE"/>
    <property type="match status" value="1"/>
</dbReference>
<dbReference type="EMBL" id="RZNY01000037">
    <property type="protein sequence ID" value="RUT40370.1"/>
    <property type="molecule type" value="Genomic_DNA"/>
</dbReference>
<evidence type="ECO:0000313" key="5">
    <source>
        <dbReference type="EMBL" id="RUT40370.1"/>
    </source>
</evidence>
<accession>A0A3S1DA51</accession>
<dbReference type="PANTHER" id="PTHR30349">
    <property type="entry name" value="PHAGE INTEGRASE-RELATED"/>
    <property type="match status" value="1"/>
</dbReference>
<dbReference type="InterPro" id="IPR011010">
    <property type="entry name" value="DNA_brk_join_enz"/>
</dbReference>
<keyword evidence="2" id="KW-0238">DNA-binding</keyword>
<gene>
    <name evidence="5" type="ORF">EJP82_25130</name>
</gene>
<dbReference type="Proteomes" id="UP000279446">
    <property type="component" value="Unassembled WGS sequence"/>
</dbReference>
<dbReference type="Pfam" id="PF00589">
    <property type="entry name" value="Phage_integrase"/>
    <property type="match status" value="1"/>
</dbReference>
<sequence length="382" mass="44377">MIELAKALPGSTYSRRKLSFSLVIDHINRLETNQKHKDDLILQLTNSLFIPIPPQKKLNCLKTRTVERLSPDKKYCKAILEFSNFYRTKYTESTIDVKQRSLRKFINFLSTQTNIYFTSFELSEFSDLSNQNLLTYERFLVREMESHSIQKCTVYKYLRTMQLFIDLLRAKNISKLRYIIPPELRDNGKCSNIKASVEEIAAILEALDNLSVFKERDLTVVLLTMELGCRPIELVNITLNDLELVESKIVFFCQKSGQRTLNISKHLTKLLKKYLLVRATFNLNHDYLFTNQYGEPLSRSGVASIMGRANLRAFGERRINPKALRHTYATNALDNLNDFDEVSKALGHLHWSSTEYYVHKSISRLLNMSLPYNPANQIKKEV</sequence>
<dbReference type="RefSeq" id="WP_127194808.1">
    <property type="nucleotide sequence ID" value="NZ_RZNY01000037.1"/>
</dbReference>
<dbReference type="InterPro" id="IPR002104">
    <property type="entry name" value="Integrase_catalytic"/>
</dbReference>
<organism evidence="5 6">
    <name type="scientific">Paenibacillus anaericanus</name>
    <dbReference type="NCBI Taxonomy" id="170367"/>
    <lineage>
        <taxon>Bacteria</taxon>
        <taxon>Bacillati</taxon>
        <taxon>Bacillota</taxon>
        <taxon>Bacilli</taxon>
        <taxon>Bacillales</taxon>
        <taxon>Paenibacillaceae</taxon>
        <taxon>Paenibacillus</taxon>
    </lineage>
</organism>
<dbReference type="InterPro" id="IPR013762">
    <property type="entry name" value="Integrase-like_cat_sf"/>
</dbReference>
<dbReference type="Gene3D" id="1.10.443.10">
    <property type="entry name" value="Intergrase catalytic core"/>
    <property type="match status" value="1"/>
</dbReference>
<evidence type="ECO:0000256" key="3">
    <source>
        <dbReference type="ARBA" id="ARBA00023172"/>
    </source>
</evidence>
<dbReference type="PANTHER" id="PTHR30349:SF41">
    <property type="entry name" value="INTEGRASE_RECOMBINASE PROTEIN MJ0367-RELATED"/>
    <property type="match status" value="1"/>
</dbReference>
<evidence type="ECO:0000256" key="2">
    <source>
        <dbReference type="ARBA" id="ARBA00023125"/>
    </source>
</evidence>
<protein>
    <recommendedName>
        <fullName evidence="4">Tyr recombinase domain-containing protein</fullName>
    </recommendedName>
</protein>
<keyword evidence="3" id="KW-0233">DNA recombination</keyword>
<dbReference type="OrthoDB" id="2607117at2"/>
<dbReference type="GO" id="GO:0003677">
    <property type="term" value="F:DNA binding"/>
    <property type="evidence" value="ECO:0007669"/>
    <property type="project" value="UniProtKB-KW"/>
</dbReference>
<comment type="caution">
    <text evidence="5">The sequence shown here is derived from an EMBL/GenBank/DDBJ whole genome shotgun (WGS) entry which is preliminary data.</text>
</comment>
<dbReference type="AlphaFoldDB" id="A0A3S1DA51"/>
<proteinExistence type="inferred from homology"/>
<dbReference type="SUPFAM" id="SSF56349">
    <property type="entry name" value="DNA breaking-rejoining enzymes"/>
    <property type="match status" value="1"/>
</dbReference>
<reference evidence="5 6" key="1">
    <citation type="submission" date="2018-12" db="EMBL/GenBank/DDBJ databases">
        <authorList>
            <person name="Sun L."/>
            <person name="Chen Z."/>
        </authorList>
    </citation>
    <scope>NUCLEOTIDE SEQUENCE [LARGE SCALE GENOMIC DNA]</scope>
    <source>
        <strain evidence="5 6">DSM 15890</strain>
    </source>
</reference>